<proteinExistence type="predicted"/>
<protein>
    <submittedName>
        <fullName evidence="2">Uncharacterized protein</fullName>
    </submittedName>
</protein>
<evidence type="ECO:0000313" key="3">
    <source>
        <dbReference type="Proteomes" id="UP001465668"/>
    </source>
</evidence>
<accession>A0ABR2XYQ5</accession>
<evidence type="ECO:0000256" key="1">
    <source>
        <dbReference type="SAM" id="MobiDB-lite"/>
    </source>
</evidence>
<gene>
    <name evidence="2" type="ORF">SCAR479_04389</name>
</gene>
<keyword evidence="3" id="KW-1185">Reference proteome</keyword>
<name>A0ABR2XYQ5_9PEZI</name>
<evidence type="ECO:0000313" key="2">
    <source>
        <dbReference type="EMBL" id="KAK9778766.1"/>
    </source>
</evidence>
<dbReference type="EMBL" id="JARVKM010000014">
    <property type="protein sequence ID" value="KAK9778766.1"/>
    <property type="molecule type" value="Genomic_DNA"/>
</dbReference>
<reference evidence="2 3" key="1">
    <citation type="submission" date="2024-02" db="EMBL/GenBank/DDBJ databases">
        <title>First draft genome assembly of two strains of Seiridium cardinale.</title>
        <authorList>
            <person name="Emiliani G."/>
            <person name="Scali E."/>
        </authorList>
    </citation>
    <scope>NUCLEOTIDE SEQUENCE [LARGE SCALE GENOMIC DNA]</scope>
    <source>
        <strain evidence="2 3">BM-138-000479</strain>
    </source>
</reference>
<feature type="region of interest" description="Disordered" evidence="1">
    <location>
        <begin position="76"/>
        <end position="110"/>
    </location>
</feature>
<dbReference type="Proteomes" id="UP001465668">
    <property type="component" value="Unassembled WGS sequence"/>
</dbReference>
<comment type="caution">
    <text evidence="2">The sequence shown here is derived from an EMBL/GenBank/DDBJ whole genome shotgun (WGS) entry which is preliminary data.</text>
</comment>
<organism evidence="2 3">
    <name type="scientific">Seiridium cardinale</name>
    <dbReference type="NCBI Taxonomy" id="138064"/>
    <lineage>
        <taxon>Eukaryota</taxon>
        <taxon>Fungi</taxon>
        <taxon>Dikarya</taxon>
        <taxon>Ascomycota</taxon>
        <taxon>Pezizomycotina</taxon>
        <taxon>Sordariomycetes</taxon>
        <taxon>Xylariomycetidae</taxon>
        <taxon>Amphisphaeriales</taxon>
        <taxon>Sporocadaceae</taxon>
        <taxon>Seiridium</taxon>
    </lineage>
</organism>
<sequence length="144" mass="15491">MEEEGKKEGKEAGDAFKVFNHCSYRTIQPESATSTSRALVSSSPQCKPSSGFGSSEAMSNHAAGLRIVTYVGDQAAHLHSRQEAKSPASPPGPERIFTIPEATPSSACRDIDRIRCSGTMLPLRDATIPISKGTQAQRRNRDMA</sequence>
<feature type="region of interest" description="Disordered" evidence="1">
    <location>
        <begin position="29"/>
        <end position="57"/>
    </location>
</feature>